<dbReference type="Proteomes" id="UP000656367">
    <property type="component" value="Unassembled WGS sequence"/>
</dbReference>
<organism evidence="1 2">
    <name type="scientific">Haloarcula argentinensis</name>
    <dbReference type="NCBI Taxonomy" id="43776"/>
    <lineage>
        <taxon>Archaea</taxon>
        <taxon>Methanobacteriati</taxon>
        <taxon>Methanobacteriota</taxon>
        <taxon>Stenosarchaea group</taxon>
        <taxon>Halobacteria</taxon>
        <taxon>Halobacteriales</taxon>
        <taxon>Haloarculaceae</taxon>
        <taxon>Haloarcula</taxon>
    </lineage>
</organism>
<proteinExistence type="predicted"/>
<gene>
    <name evidence="1" type="ORF">GCM10009006_21520</name>
</gene>
<accession>A0A830FNA7</accession>
<sequence length="218" mass="25403">MREQSEIELISICMTHTPQKSKDIFEVFQTISDIDTTGKVSHKKVNVDSEELENSIVVMSDKPADEIETAGEDQNKMLIEFTEDQQSIHIHIDITTDDSELMDAYQDLLESLKDEIGRIDLTRTITDVVLDVDFSEFSFPPVERKDNDYRFYGLRYGYDDKIYVAQDKSEFDPEDKRTNFRMVHKCEDDDFYIDGEENFIQEQVEQVMDSVEDLHGKA</sequence>
<dbReference type="RefSeq" id="WP_188852623.1">
    <property type="nucleotide sequence ID" value="NZ_BMON01000002.1"/>
</dbReference>
<dbReference type="EMBL" id="BMON01000002">
    <property type="protein sequence ID" value="GGM40108.1"/>
    <property type="molecule type" value="Genomic_DNA"/>
</dbReference>
<reference evidence="1" key="2">
    <citation type="submission" date="2020-09" db="EMBL/GenBank/DDBJ databases">
        <authorList>
            <person name="Sun Q."/>
            <person name="Ohkuma M."/>
        </authorList>
    </citation>
    <scope>NUCLEOTIDE SEQUENCE</scope>
    <source>
        <strain evidence="1">JCM 15759</strain>
    </source>
</reference>
<name>A0A830FNA7_HALAR</name>
<dbReference type="AlphaFoldDB" id="A0A830FNA7"/>
<evidence type="ECO:0000313" key="1">
    <source>
        <dbReference type="EMBL" id="GGM40108.1"/>
    </source>
</evidence>
<evidence type="ECO:0000313" key="2">
    <source>
        <dbReference type="Proteomes" id="UP000656367"/>
    </source>
</evidence>
<comment type="caution">
    <text evidence="1">The sequence shown here is derived from an EMBL/GenBank/DDBJ whole genome shotgun (WGS) entry which is preliminary data.</text>
</comment>
<dbReference type="OrthoDB" id="387472at2157"/>
<reference evidence="1" key="1">
    <citation type="journal article" date="2014" name="Int. J. Syst. Evol. Microbiol.">
        <title>Complete genome sequence of Corynebacterium casei LMG S-19264T (=DSM 44701T), isolated from a smear-ripened cheese.</title>
        <authorList>
            <consortium name="US DOE Joint Genome Institute (JGI-PGF)"/>
            <person name="Walter F."/>
            <person name="Albersmeier A."/>
            <person name="Kalinowski J."/>
            <person name="Ruckert C."/>
        </authorList>
    </citation>
    <scope>NUCLEOTIDE SEQUENCE</scope>
    <source>
        <strain evidence="1">JCM 15759</strain>
    </source>
</reference>
<protein>
    <submittedName>
        <fullName evidence="1">Uncharacterized protein</fullName>
    </submittedName>
</protein>